<reference evidence="1" key="1">
    <citation type="journal article" date="2021" name="Proc. Natl. Acad. Sci. U.S.A.">
        <title>A Catalog of Tens of Thousands of Viruses from Human Metagenomes Reveals Hidden Associations with Chronic Diseases.</title>
        <authorList>
            <person name="Tisza M.J."/>
            <person name="Buck C.B."/>
        </authorList>
    </citation>
    <scope>NUCLEOTIDE SEQUENCE</scope>
    <source>
        <strain evidence="1">CtkvU4</strain>
    </source>
</reference>
<evidence type="ECO:0000313" key="1">
    <source>
        <dbReference type="EMBL" id="DAE21252.1"/>
    </source>
</evidence>
<name>A0A8S5QRH9_9CAUD</name>
<dbReference type="EMBL" id="BK015710">
    <property type="protein sequence ID" value="DAE21252.1"/>
    <property type="molecule type" value="Genomic_DNA"/>
</dbReference>
<protein>
    <submittedName>
        <fullName evidence="1">Uncharacterized protein</fullName>
    </submittedName>
</protein>
<sequence>MVTKKRANREQDNKDLQRAWKKFLRAQYQKYGRKGKENNA</sequence>
<accession>A0A8S5QRH9</accession>
<organism evidence="1">
    <name type="scientific">Caudovirales sp. ctkvU4</name>
    <dbReference type="NCBI Taxonomy" id="2826783"/>
    <lineage>
        <taxon>Viruses</taxon>
        <taxon>Duplodnaviria</taxon>
        <taxon>Heunggongvirae</taxon>
        <taxon>Uroviricota</taxon>
        <taxon>Caudoviricetes</taxon>
    </lineage>
</organism>
<proteinExistence type="predicted"/>